<accession>A0ABV7Z331</accession>
<gene>
    <name evidence="1" type="ORF">ACFOSB_03005</name>
</gene>
<dbReference type="RefSeq" id="WP_295823468.1">
    <property type="nucleotide sequence ID" value="NZ_JBHRZG010000002.1"/>
</dbReference>
<comment type="caution">
    <text evidence="1">The sequence shown here is derived from an EMBL/GenBank/DDBJ whole genome shotgun (WGS) entry which is preliminary data.</text>
</comment>
<reference evidence="2" key="1">
    <citation type="journal article" date="2019" name="Int. J. Syst. Evol. Microbiol.">
        <title>The Global Catalogue of Microorganisms (GCM) 10K type strain sequencing project: providing services to taxonomists for standard genome sequencing and annotation.</title>
        <authorList>
            <consortium name="The Broad Institute Genomics Platform"/>
            <consortium name="The Broad Institute Genome Sequencing Center for Infectious Disease"/>
            <person name="Wu L."/>
            <person name="Ma J."/>
        </authorList>
    </citation>
    <scope>NUCLEOTIDE SEQUENCE [LARGE SCALE GENOMIC DNA]</scope>
    <source>
        <strain evidence="2">CCTCC AB 2017081</strain>
    </source>
</reference>
<dbReference type="Proteomes" id="UP001595803">
    <property type="component" value="Unassembled WGS sequence"/>
</dbReference>
<organism evidence="1 2">
    <name type="scientific">Deinococcus rufus</name>
    <dbReference type="NCBI Taxonomy" id="2136097"/>
    <lineage>
        <taxon>Bacteria</taxon>
        <taxon>Thermotogati</taxon>
        <taxon>Deinococcota</taxon>
        <taxon>Deinococci</taxon>
        <taxon>Deinococcales</taxon>
        <taxon>Deinococcaceae</taxon>
        <taxon>Deinococcus</taxon>
    </lineage>
</organism>
<dbReference type="EMBL" id="JBHRZG010000002">
    <property type="protein sequence ID" value="MFC3831831.1"/>
    <property type="molecule type" value="Genomic_DNA"/>
</dbReference>
<name>A0ABV7Z331_9DEIO</name>
<evidence type="ECO:0000313" key="2">
    <source>
        <dbReference type="Proteomes" id="UP001595803"/>
    </source>
</evidence>
<proteinExistence type="predicted"/>
<evidence type="ECO:0000313" key="1">
    <source>
        <dbReference type="EMBL" id="MFC3831831.1"/>
    </source>
</evidence>
<protein>
    <submittedName>
        <fullName evidence="1">Uncharacterized protein</fullName>
    </submittedName>
</protein>
<keyword evidence="2" id="KW-1185">Reference proteome</keyword>
<sequence length="144" mass="15891">MPQHSARSPHRSPFDHFTLLGRGRVYGIFMSLDDVQACTSRLLDLGLADRAVQVLIGEDGEFALDDDGHRHGVWGRFLRMLQGMTDERQHVEQYARALCRGEVVLSVEVGGVSGGVTKVATAFRESGAHFVNHYGTWVVEPLSA</sequence>